<evidence type="ECO:0000313" key="4">
    <source>
        <dbReference type="Proteomes" id="UP001320972"/>
    </source>
</evidence>
<feature type="domain" description="Halobacterial output" evidence="2">
    <location>
        <begin position="45"/>
        <end position="118"/>
    </location>
</feature>
<proteinExistence type="predicted"/>
<sequence>MTDDRLSRSETSDSTAPPTSSTASTRSTASSSEPATIQTFIYTTDESVSEAVLDAVASITDSDPIELDPLYYTIDPDALDTLFESRPYNTELPRDVQVTFSYVGLQVTVTAAGQIIVEDEGPDVD</sequence>
<dbReference type="Proteomes" id="UP001320972">
    <property type="component" value="Unassembled WGS sequence"/>
</dbReference>
<dbReference type="EMBL" id="JAOPKB010000012">
    <property type="protein sequence ID" value="MCU4974475.1"/>
    <property type="molecule type" value="Genomic_DNA"/>
</dbReference>
<name>A0ABT2QHR0_9EURY</name>
<reference evidence="3 4" key="1">
    <citation type="submission" date="2022-09" db="EMBL/GenBank/DDBJ databases">
        <title>Enrichment on poylsaccharides allowed isolation of novel metabolic and taxonomic groups of Haloarchaea.</title>
        <authorList>
            <person name="Sorokin D.Y."/>
            <person name="Elcheninov A.G."/>
            <person name="Khizhniak T.V."/>
            <person name="Kolganova T.V."/>
            <person name="Kublanov I.V."/>
        </authorList>
    </citation>
    <scope>NUCLEOTIDE SEQUENCE [LARGE SCALE GENOMIC DNA]</scope>
    <source>
        <strain evidence="3 4">AArc-m2/3/4</strain>
    </source>
</reference>
<feature type="region of interest" description="Disordered" evidence="1">
    <location>
        <begin position="1"/>
        <end position="35"/>
    </location>
</feature>
<dbReference type="RefSeq" id="WP_338008561.1">
    <property type="nucleotide sequence ID" value="NZ_JAOPKB010000012.1"/>
</dbReference>
<keyword evidence="4" id="KW-1185">Reference proteome</keyword>
<feature type="compositionally biased region" description="Basic and acidic residues" evidence="1">
    <location>
        <begin position="1"/>
        <end position="11"/>
    </location>
</feature>
<gene>
    <name evidence="3" type="ORF">OB955_17275</name>
</gene>
<dbReference type="Pfam" id="PF18545">
    <property type="entry name" value="HalOD1"/>
    <property type="match status" value="1"/>
</dbReference>
<evidence type="ECO:0000256" key="1">
    <source>
        <dbReference type="SAM" id="MobiDB-lite"/>
    </source>
</evidence>
<organism evidence="3 4">
    <name type="scientific">Natronoglomus mannanivorans</name>
    <dbReference type="NCBI Taxonomy" id="2979990"/>
    <lineage>
        <taxon>Archaea</taxon>
        <taxon>Methanobacteriati</taxon>
        <taxon>Methanobacteriota</taxon>
        <taxon>Stenosarchaea group</taxon>
        <taxon>Halobacteria</taxon>
        <taxon>Halobacteriales</taxon>
        <taxon>Natrialbaceae</taxon>
        <taxon>Natronoglomus</taxon>
    </lineage>
</organism>
<dbReference type="InterPro" id="IPR040624">
    <property type="entry name" value="HalOD1"/>
</dbReference>
<evidence type="ECO:0000259" key="2">
    <source>
        <dbReference type="Pfam" id="PF18545"/>
    </source>
</evidence>
<protein>
    <recommendedName>
        <fullName evidence="2">Halobacterial output domain-containing protein</fullName>
    </recommendedName>
</protein>
<comment type="caution">
    <text evidence="3">The sequence shown here is derived from an EMBL/GenBank/DDBJ whole genome shotgun (WGS) entry which is preliminary data.</text>
</comment>
<evidence type="ECO:0000313" key="3">
    <source>
        <dbReference type="EMBL" id="MCU4974475.1"/>
    </source>
</evidence>
<accession>A0ABT2QHR0</accession>
<feature type="compositionally biased region" description="Low complexity" evidence="1">
    <location>
        <begin position="12"/>
        <end position="35"/>
    </location>
</feature>